<evidence type="ECO:0000256" key="3">
    <source>
        <dbReference type="SAM" id="MobiDB-lite"/>
    </source>
</evidence>
<dbReference type="PANTHER" id="PTHR47700:SF2">
    <property type="entry name" value="CHITINASE"/>
    <property type="match status" value="1"/>
</dbReference>
<dbReference type="GeneID" id="92079948"/>
<keyword evidence="5" id="KW-1185">Reference proteome</keyword>
<feature type="region of interest" description="Disordered" evidence="3">
    <location>
        <begin position="729"/>
        <end position="754"/>
    </location>
</feature>
<feature type="compositionally biased region" description="Pro residues" evidence="3">
    <location>
        <begin position="332"/>
        <end position="348"/>
    </location>
</feature>
<reference evidence="4 5" key="1">
    <citation type="submission" date="2023-01" db="EMBL/GenBank/DDBJ databases">
        <title>Analysis of 21 Apiospora genomes using comparative genomics revels a genus with tremendous synthesis potential of carbohydrate active enzymes and secondary metabolites.</title>
        <authorList>
            <person name="Sorensen T."/>
        </authorList>
    </citation>
    <scope>NUCLEOTIDE SEQUENCE [LARGE SCALE GENOMIC DNA]</scope>
    <source>
        <strain evidence="4 5">CBS 24483</strain>
    </source>
</reference>
<protein>
    <submittedName>
        <fullName evidence="4">Class V chitinase</fullName>
    </submittedName>
</protein>
<dbReference type="InterPro" id="IPR029070">
    <property type="entry name" value="Chitinase_insertion_sf"/>
</dbReference>
<dbReference type="SUPFAM" id="SSF54556">
    <property type="entry name" value="Chitinase insertion domain"/>
    <property type="match status" value="1"/>
</dbReference>
<dbReference type="Proteomes" id="UP001391051">
    <property type="component" value="Unassembled WGS sequence"/>
</dbReference>
<feature type="compositionally biased region" description="Pro residues" evidence="3">
    <location>
        <begin position="851"/>
        <end position="872"/>
    </location>
</feature>
<dbReference type="RefSeq" id="XP_066696377.1">
    <property type="nucleotide sequence ID" value="XM_066846886.1"/>
</dbReference>
<proteinExistence type="predicted"/>
<feature type="region of interest" description="Disordered" evidence="3">
    <location>
        <begin position="324"/>
        <end position="354"/>
    </location>
</feature>
<dbReference type="Gene3D" id="3.20.20.80">
    <property type="entry name" value="Glycosidases"/>
    <property type="match status" value="1"/>
</dbReference>
<evidence type="ECO:0000256" key="1">
    <source>
        <dbReference type="ARBA" id="ARBA00022669"/>
    </source>
</evidence>
<organism evidence="4 5">
    <name type="scientific">Apiospora aurea</name>
    <dbReference type="NCBI Taxonomy" id="335848"/>
    <lineage>
        <taxon>Eukaryota</taxon>
        <taxon>Fungi</taxon>
        <taxon>Dikarya</taxon>
        <taxon>Ascomycota</taxon>
        <taxon>Pezizomycotina</taxon>
        <taxon>Sordariomycetes</taxon>
        <taxon>Xylariomycetidae</taxon>
        <taxon>Amphisphaeriales</taxon>
        <taxon>Apiosporaceae</taxon>
        <taxon>Apiospora</taxon>
    </lineage>
</organism>
<feature type="region of interest" description="Disordered" evidence="3">
    <location>
        <begin position="838"/>
        <end position="879"/>
    </location>
</feature>
<dbReference type="EMBL" id="JAQQWE010000007">
    <property type="protein sequence ID" value="KAK7946343.1"/>
    <property type="molecule type" value="Genomic_DNA"/>
</dbReference>
<evidence type="ECO:0000256" key="2">
    <source>
        <dbReference type="ARBA" id="ARBA00023026"/>
    </source>
</evidence>
<keyword evidence="2" id="KW-0843">Virulence</keyword>
<name>A0ABR1Q456_9PEZI</name>
<evidence type="ECO:0000313" key="5">
    <source>
        <dbReference type="Proteomes" id="UP001391051"/>
    </source>
</evidence>
<keyword evidence="1" id="KW-0147">Chitin-binding</keyword>
<dbReference type="Gene3D" id="3.10.50.10">
    <property type="match status" value="1"/>
</dbReference>
<sequence>MTNPNCSGPMCTFTGPDSAAKPGICTGTAGYISNAEINRIIRNGGDIKSWFDSETMTDYLVYEGTEWVAYMSSSTKTARLARWTELNFAGTVDWAVDLQEFDQDSGCPLGTCDEPGLLYAAPDIFTQKSPQVSCVPPCDIIWAPYPVPQTTTITLPLYTTSLEVAWAETITTTDNKGRTGTAESLQRTVQTTTLTIPPVVTTEIPFWKQHVANESNATVLWLTPSILPSPFTVVNDPNPKRKSSVSHPRVTRTITPPPWPYSFSIPTPGPPPTTTPVLDKIPKSVTIHKTGPPGPKCTARCGHKCTSFCDGPCLFCPPNGQWPSSDFIDPTDPNPPPFPPRPAKPPPGGEDELCQPDVKTDLGLCPNGNIPVFDPVSLRVRCDLSSDEAHSYMTGCQAAIDDNLERSKAEAELSSECCPAHVRRRFGLLESVQARANPGCPAPNQPAPAPATFTCDFARWPNVCANARSAISSRNKPQILTYSGNSNLHPTGPWYQGKWQSGSNPGKSRNENKHTVDKFDGWGLIDCQVEEYPWGSANPNRRPDIAKWDEQSVLRLIPGDENRDHGHALSNFYREAGGGGRNGHRNAIGLQFKVEFTNGPTGTSDDDYFLGRDRSKNICADPYGNAFLLVNSANVNPGERSYDPWWDNKLFEKTIGYETDNHGQVTSTQTTMTNSAYCQYPSPGKKIWNGHEWAPHGLSGHFNRMKKDDDFNWYLCDNYPGYAGPAMVPGKKRRRGRQVAEEPSAGNMPVPEEASEEIGMMPDTESGRRYANYAHGSGQTDQLPGIGVRNTQSNMTRFARQVSGGSFLDPSAFLYLGCDGSDGDSCFYLGDACSSAPGNAGRGDSDNWDTPDPPAPPPPPPPPTGPPPPPSTPEALCDRSDDNGLAMRLHIYNIRNWADKDGGKQLHKEEKGCGALTFWEWMDANSKNGASVWFDLPYFIKSGCVERAIKSAGGPDLKCKKID</sequence>
<dbReference type="PANTHER" id="PTHR47700">
    <property type="entry name" value="V CHITINASE, PUTATIVE (AFU_ORTHOLOGUE AFUA_6G13720)-RELATED"/>
    <property type="match status" value="1"/>
</dbReference>
<comment type="caution">
    <text evidence="4">The sequence shown here is derived from an EMBL/GenBank/DDBJ whole genome shotgun (WGS) entry which is preliminary data.</text>
</comment>
<accession>A0ABR1Q456</accession>
<gene>
    <name evidence="4" type="ORF">PG986_010664</name>
</gene>
<evidence type="ECO:0000313" key="4">
    <source>
        <dbReference type="EMBL" id="KAK7946343.1"/>
    </source>
</evidence>
<dbReference type="InterPro" id="IPR053214">
    <property type="entry name" value="LysM12-like"/>
</dbReference>